<dbReference type="EMBL" id="BAAANY010000023">
    <property type="protein sequence ID" value="GAA1700771.1"/>
    <property type="molecule type" value="Genomic_DNA"/>
</dbReference>
<evidence type="ECO:0000256" key="1">
    <source>
        <dbReference type="ARBA" id="ARBA00010219"/>
    </source>
</evidence>
<proteinExistence type="inferred from homology"/>
<gene>
    <name evidence="4" type="primary">dapF_1</name>
    <name evidence="4" type="ORF">GCM10009765_57850</name>
</gene>
<dbReference type="RefSeq" id="WP_163572020.1">
    <property type="nucleotide sequence ID" value="NZ_BAAANY010000023.1"/>
</dbReference>
<dbReference type="PANTHER" id="PTHR31689">
    <property type="entry name" value="DIAMINOPIMELATE EPIMERASE, CHLOROPLASTIC"/>
    <property type="match status" value="1"/>
</dbReference>
<comment type="similarity">
    <text evidence="1">Belongs to the diaminopimelate epimerase family.</text>
</comment>
<dbReference type="SUPFAM" id="SSF54506">
    <property type="entry name" value="Diaminopimelate epimerase-like"/>
    <property type="match status" value="2"/>
</dbReference>
<comment type="caution">
    <text evidence="4">The sequence shown here is derived from an EMBL/GenBank/DDBJ whole genome shotgun (WGS) entry which is preliminary data.</text>
</comment>
<protein>
    <recommendedName>
        <fullName evidence="3">Diaminopimelate epimerase</fullName>
        <ecNumber evidence="3">5.1.1.7</ecNumber>
    </recommendedName>
</protein>
<sequence>MEIRYAKGHTGGNDFLLLLDQDARIELTAAAVRAICDRFTGLGADGILRLVPVESTDSAAAWFMDCRNADGSASPMCGTGFGLSALYLVDQRRTEPGEVWIATPGGTTRAFVDGDAVSVELRSPRFLDTAKASVDGVGYDGEIVALGNTHLVCVIDTPVAELDLSRRPEFDQDRFGADLDVTFVNEIGPDRIAVRVHQAGIGADRSCATAVCAAAGVVRRLGGALPAKTTQVDAVGGTVQVEFTAERTRFSSTAALVAQGVVNQRWLDRLATAAAR</sequence>
<evidence type="ECO:0000256" key="2">
    <source>
        <dbReference type="ARBA" id="ARBA00023235"/>
    </source>
</evidence>
<name>A0ABN2I966_9ACTN</name>
<organism evidence="4 5">
    <name type="scientific">Fodinicola feengrottensis</name>
    <dbReference type="NCBI Taxonomy" id="435914"/>
    <lineage>
        <taxon>Bacteria</taxon>
        <taxon>Bacillati</taxon>
        <taxon>Actinomycetota</taxon>
        <taxon>Actinomycetes</taxon>
        <taxon>Mycobacteriales</taxon>
        <taxon>Fodinicola</taxon>
    </lineage>
</organism>
<dbReference type="Pfam" id="PF01678">
    <property type="entry name" value="DAP_epimerase"/>
    <property type="match status" value="2"/>
</dbReference>
<dbReference type="Gene3D" id="3.10.310.10">
    <property type="entry name" value="Diaminopimelate Epimerase, Chain A, domain 1"/>
    <property type="match status" value="2"/>
</dbReference>
<evidence type="ECO:0000313" key="5">
    <source>
        <dbReference type="Proteomes" id="UP001500618"/>
    </source>
</evidence>
<dbReference type="PANTHER" id="PTHR31689:SF0">
    <property type="entry name" value="DIAMINOPIMELATE EPIMERASE"/>
    <property type="match status" value="1"/>
</dbReference>
<keyword evidence="5" id="KW-1185">Reference proteome</keyword>
<evidence type="ECO:0000313" key="4">
    <source>
        <dbReference type="EMBL" id="GAA1700771.1"/>
    </source>
</evidence>
<dbReference type="Proteomes" id="UP001500618">
    <property type="component" value="Unassembled WGS sequence"/>
</dbReference>
<accession>A0ABN2I966</accession>
<reference evidence="4 5" key="1">
    <citation type="journal article" date="2019" name="Int. J. Syst. Evol. Microbiol.">
        <title>The Global Catalogue of Microorganisms (GCM) 10K type strain sequencing project: providing services to taxonomists for standard genome sequencing and annotation.</title>
        <authorList>
            <consortium name="The Broad Institute Genomics Platform"/>
            <consortium name="The Broad Institute Genome Sequencing Center for Infectious Disease"/>
            <person name="Wu L."/>
            <person name="Ma J."/>
        </authorList>
    </citation>
    <scope>NUCLEOTIDE SEQUENCE [LARGE SCALE GENOMIC DNA]</scope>
    <source>
        <strain evidence="4 5">JCM 14718</strain>
    </source>
</reference>
<keyword evidence="2" id="KW-0413">Isomerase</keyword>
<dbReference type="InterPro" id="IPR001653">
    <property type="entry name" value="DAP_epimerase_DapF"/>
</dbReference>
<dbReference type="NCBIfam" id="TIGR00652">
    <property type="entry name" value="DapF"/>
    <property type="match status" value="1"/>
</dbReference>
<dbReference type="EC" id="5.1.1.7" evidence="3"/>
<evidence type="ECO:0000256" key="3">
    <source>
        <dbReference type="NCBIfam" id="TIGR00652"/>
    </source>
</evidence>